<reference evidence="2" key="1">
    <citation type="journal article" date="2022" name="Mol. Ecol. Resour.">
        <title>The genomes of chicory, endive, great burdock and yacon provide insights into Asteraceae palaeo-polyploidization history and plant inulin production.</title>
        <authorList>
            <person name="Fan W."/>
            <person name="Wang S."/>
            <person name="Wang H."/>
            <person name="Wang A."/>
            <person name="Jiang F."/>
            <person name="Liu H."/>
            <person name="Zhao H."/>
            <person name="Xu D."/>
            <person name="Zhang Y."/>
        </authorList>
    </citation>
    <scope>NUCLEOTIDE SEQUENCE [LARGE SCALE GENOMIC DNA]</scope>
    <source>
        <strain evidence="2">cv. Punajuju</strain>
    </source>
</reference>
<dbReference type="Proteomes" id="UP001055811">
    <property type="component" value="Linkage Group LG01"/>
</dbReference>
<protein>
    <submittedName>
        <fullName evidence="1">Uncharacterized protein</fullName>
    </submittedName>
</protein>
<dbReference type="EMBL" id="CM042009">
    <property type="protein sequence ID" value="KAI3791490.1"/>
    <property type="molecule type" value="Genomic_DNA"/>
</dbReference>
<organism evidence="1 2">
    <name type="scientific">Cichorium intybus</name>
    <name type="common">Chicory</name>
    <dbReference type="NCBI Taxonomy" id="13427"/>
    <lineage>
        <taxon>Eukaryota</taxon>
        <taxon>Viridiplantae</taxon>
        <taxon>Streptophyta</taxon>
        <taxon>Embryophyta</taxon>
        <taxon>Tracheophyta</taxon>
        <taxon>Spermatophyta</taxon>
        <taxon>Magnoliopsida</taxon>
        <taxon>eudicotyledons</taxon>
        <taxon>Gunneridae</taxon>
        <taxon>Pentapetalae</taxon>
        <taxon>asterids</taxon>
        <taxon>campanulids</taxon>
        <taxon>Asterales</taxon>
        <taxon>Asteraceae</taxon>
        <taxon>Cichorioideae</taxon>
        <taxon>Cichorieae</taxon>
        <taxon>Cichoriinae</taxon>
        <taxon>Cichorium</taxon>
    </lineage>
</organism>
<evidence type="ECO:0000313" key="2">
    <source>
        <dbReference type="Proteomes" id="UP001055811"/>
    </source>
</evidence>
<comment type="caution">
    <text evidence="1">The sequence shown here is derived from an EMBL/GenBank/DDBJ whole genome shotgun (WGS) entry which is preliminary data.</text>
</comment>
<accession>A0ACB9H6Y4</accession>
<gene>
    <name evidence="1" type="ORF">L2E82_05262</name>
</gene>
<sequence>MNSEAEVTIASDKSTVDCFGISPSSPAPIYRGIAEEFEHSLLKINDVEAIEGSKIITGSSVPLMAFLLIFYAMSKFSLPVWELISMASESRDLLEVIERADTAFQAVLMWSKRTVRGSRTGTSERPIVSYVGAFVLIVSASLETSGITSDAAIADYGDFPSAPSLLVHYNHSRWDLGGK</sequence>
<proteinExistence type="predicted"/>
<evidence type="ECO:0000313" key="1">
    <source>
        <dbReference type="EMBL" id="KAI3791490.1"/>
    </source>
</evidence>
<reference evidence="1 2" key="2">
    <citation type="journal article" date="2022" name="Mol. Ecol. Resour.">
        <title>The genomes of chicory, endive, great burdock and yacon provide insights into Asteraceae paleo-polyploidization history and plant inulin production.</title>
        <authorList>
            <person name="Fan W."/>
            <person name="Wang S."/>
            <person name="Wang H."/>
            <person name="Wang A."/>
            <person name="Jiang F."/>
            <person name="Liu H."/>
            <person name="Zhao H."/>
            <person name="Xu D."/>
            <person name="Zhang Y."/>
        </authorList>
    </citation>
    <scope>NUCLEOTIDE SEQUENCE [LARGE SCALE GENOMIC DNA]</scope>
    <source>
        <strain evidence="2">cv. Punajuju</strain>
        <tissue evidence="1">Leaves</tissue>
    </source>
</reference>
<keyword evidence="2" id="KW-1185">Reference proteome</keyword>
<name>A0ACB9H6Y4_CICIN</name>